<keyword evidence="3" id="KW-1003">Cell membrane</keyword>
<keyword evidence="8" id="KW-0472">Membrane</keyword>
<evidence type="ECO:0000256" key="12">
    <source>
        <dbReference type="ARBA" id="ARBA00023319"/>
    </source>
</evidence>
<evidence type="ECO:0000256" key="2">
    <source>
        <dbReference type="ARBA" id="ARBA00007591"/>
    </source>
</evidence>
<sequence length="319" mass="34345">MQKILKIPCFFLPDGKHLQIWDWPGLSLRSPPSPCFLLAGKRSINVTALTSPGNIGQNGLLGCTFEPDIWIGSIVIRWAKVGVAGLVHEFRGGKDHLQEQDVVFQGRTAVFADQVIGGNASLELREVQLSDAGTYRCSVTTSRGSGAAVLRYQTGAFSIPRVQVQTSSSGDTLHCEAPRWFPRPTVHWMAYSNAGKCLPHAANTSYELNSENITVKVVSFLHNITANATYTCVIENSIAKATGNIKVTGRDQQHPETMGTASVCVCAGGSCSTASPVLVSGFRKGGEHRDHCLLSSAGFKIAEHYLAYLVDEVPSCAQP</sequence>
<comment type="function">
    <text evidence="13">Negatively regulates T-cell-mediated immune response by inhibiting T-cell activation, proliferation, cytokine production and development of cytotoxicity. When expressed on the cell surface of tumor macrophages, plays an important role, together with regulatory T-cells (Treg), in the suppression of tumor-associated antigen-specific T-cell immunity. Involved in promoting epithelial cell transformation.</text>
</comment>
<keyword evidence="11" id="KW-0449">Lipoprotein</keyword>
<organism evidence="15 16">
    <name type="scientific">Pavo cristatus</name>
    <name type="common">Indian peafowl</name>
    <name type="synonym">Blue peafowl</name>
    <dbReference type="NCBI Taxonomy" id="9049"/>
    <lineage>
        <taxon>Eukaryota</taxon>
        <taxon>Metazoa</taxon>
        <taxon>Chordata</taxon>
        <taxon>Craniata</taxon>
        <taxon>Vertebrata</taxon>
        <taxon>Euteleostomi</taxon>
        <taxon>Archelosauria</taxon>
        <taxon>Archosauria</taxon>
        <taxon>Dinosauria</taxon>
        <taxon>Saurischia</taxon>
        <taxon>Theropoda</taxon>
        <taxon>Coelurosauria</taxon>
        <taxon>Aves</taxon>
        <taxon>Neognathae</taxon>
        <taxon>Galloanserae</taxon>
        <taxon>Galliformes</taxon>
        <taxon>Phasianidae</taxon>
        <taxon>Phasianinae</taxon>
        <taxon>Pavo</taxon>
    </lineage>
</organism>
<keyword evidence="12" id="KW-0393">Immunoglobulin domain</keyword>
<comment type="subcellular location">
    <subcellularLocation>
        <location evidence="1">Cell membrane</location>
    </subcellularLocation>
</comment>
<dbReference type="FunFam" id="2.60.40.10:FF:000142">
    <property type="entry name" value="V-set domain-containing T-cell activation inhibitor 1"/>
    <property type="match status" value="1"/>
</dbReference>
<keyword evidence="9" id="KW-1015">Disulfide bond</keyword>
<dbReference type="SMART" id="SM00409">
    <property type="entry name" value="IG"/>
    <property type="match status" value="2"/>
</dbReference>
<dbReference type="InterPro" id="IPR003599">
    <property type="entry name" value="Ig_sub"/>
</dbReference>
<dbReference type="PROSITE" id="PS50835">
    <property type="entry name" value="IG_LIKE"/>
    <property type="match status" value="2"/>
</dbReference>
<feature type="domain" description="Ig-like" evidence="14">
    <location>
        <begin position="34"/>
        <end position="153"/>
    </location>
</feature>
<dbReference type="FunFam" id="2.60.40.10:FF:000590">
    <property type="entry name" value="V-set domain-containing T cell activation inhibitor 1"/>
    <property type="match status" value="1"/>
</dbReference>
<dbReference type="GO" id="GO:0042129">
    <property type="term" value="P:regulation of T cell proliferation"/>
    <property type="evidence" value="ECO:0007669"/>
    <property type="project" value="UniProtKB-ARBA"/>
</dbReference>
<name>A0A8C9FWA6_PAVCR</name>
<evidence type="ECO:0000313" key="16">
    <source>
        <dbReference type="Proteomes" id="UP000694428"/>
    </source>
</evidence>
<keyword evidence="6" id="KW-0391">Immunity</keyword>
<evidence type="ECO:0000256" key="3">
    <source>
        <dbReference type="ARBA" id="ARBA00022475"/>
    </source>
</evidence>
<proteinExistence type="inferred from homology"/>
<dbReference type="GO" id="GO:0001817">
    <property type="term" value="P:regulation of cytokine production"/>
    <property type="evidence" value="ECO:0007669"/>
    <property type="project" value="TreeGrafter"/>
</dbReference>
<dbReference type="Pfam" id="PF22705">
    <property type="entry name" value="C2-set_3"/>
    <property type="match status" value="1"/>
</dbReference>
<evidence type="ECO:0000259" key="14">
    <source>
        <dbReference type="PROSITE" id="PS50835"/>
    </source>
</evidence>
<dbReference type="Proteomes" id="UP000694428">
    <property type="component" value="Unplaced"/>
</dbReference>
<evidence type="ECO:0000256" key="1">
    <source>
        <dbReference type="ARBA" id="ARBA00004236"/>
    </source>
</evidence>
<dbReference type="GO" id="GO:0009897">
    <property type="term" value="C:external side of plasma membrane"/>
    <property type="evidence" value="ECO:0007669"/>
    <property type="project" value="TreeGrafter"/>
</dbReference>
<dbReference type="AlphaFoldDB" id="A0A8C9FWA6"/>
<keyword evidence="7" id="KW-1064">Adaptive immunity</keyword>
<dbReference type="GO" id="GO:0005102">
    <property type="term" value="F:signaling receptor binding"/>
    <property type="evidence" value="ECO:0007669"/>
    <property type="project" value="TreeGrafter"/>
</dbReference>
<keyword evidence="10" id="KW-0325">Glycoprotein</keyword>
<evidence type="ECO:0000256" key="5">
    <source>
        <dbReference type="ARBA" id="ARBA00022737"/>
    </source>
</evidence>
<evidence type="ECO:0000256" key="9">
    <source>
        <dbReference type="ARBA" id="ARBA00023157"/>
    </source>
</evidence>
<evidence type="ECO:0000256" key="8">
    <source>
        <dbReference type="ARBA" id="ARBA00023136"/>
    </source>
</evidence>
<dbReference type="InterPro" id="IPR050504">
    <property type="entry name" value="IgSF_BTN/MOG"/>
</dbReference>
<feature type="domain" description="Ig-like" evidence="14">
    <location>
        <begin position="160"/>
        <end position="248"/>
    </location>
</feature>
<dbReference type="GO" id="GO:0002250">
    <property type="term" value="P:adaptive immune response"/>
    <property type="evidence" value="ECO:0007669"/>
    <property type="project" value="UniProtKB-KW"/>
</dbReference>
<reference evidence="15" key="1">
    <citation type="submission" date="2025-08" db="UniProtKB">
        <authorList>
            <consortium name="Ensembl"/>
        </authorList>
    </citation>
    <scope>IDENTIFICATION</scope>
</reference>
<dbReference type="GO" id="GO:0050852">
    <property type="term" value="P:T cell receptor signaling pathway"/>
    <property type="evidence" value="ECO:0007669"/>
    <property type="project" value="TreeGrafter"/>
</dbReference>
<comment type="similarity">
    <text evidence="2">Belongs to the immunoglobulin superfamily. BTN/MOG family.</text>
</comment>
<keyword evidence="5" id="KW-0677">Repeat</keyword>
<reference evidence="15" key="2">
    <citation type="submission" date="2025-09" db="UniProtKB">
        <authorList>
            <consortium name="Ensembl"/>
        </authorList>
    </citation>
    <scope>IDENTIFICATION</scope>
</reference>
<dbReference type="InterPro" id="IPR013783">
    <property type="entry name" value="Ig-like_fold"/>
</dbReference>
<dbReference type="InterPro" id="IPR036179">
    <property type="entry name" value="Ig-like_dom_sf"/>
</dbReference>
<dbReference type="GO" id="GO:0050868">
    <property type="term" value="P:negative regulation of T cell activation"/>
    <property type="evidence" value="ECO:0007669"/>
    <property type="project" value="UniProtKB-ARBA"/>
</dbReference>
<dbReference type="Gene3D" id="2.60.40.10">
    <property type="entry name" value="Immunoglobulins"/>
    <property type="match status" value="2"/>
</dbReference>
<keyword evidence="16" id="KW-1185">Reference proteome</keyword>
<keyword evidence="4" id="KW-0732">Signal</keyword>
<evidence type="ECO:0000313" key="15">
    <source>
        <dbReference type="Ensembl" id="ENSPSTP00000021076.1"/>
    </source>
</evidence>
<evidence type="ECO:0000256" key="4">
    <source>
        <dbReference type="ARBA" id="ARBA00022729"/>
    </source>
</evidence>
<evidence type="ECO:0000256" key="6">
    <source>
        <dbReference type="ARBA" id="ARBA00022859"/>
    </source>
</evidence>
<dbReference type="SUPFAM" id="SSF48726">
    <property type="entry name" value="Immunoglobulin"/>
    <property type="match status" value="2"/>
</dbReference>
<dbReference type="PANTHER" id="PTHR24100">
    <property type="entry name" value="BUTYROPHILIN"/>
    <property type="match status" value="1"/>
</dbReference>
<dbReference type="InterPro" id="IPR013106">
    <property type="entry name" value="Ig_V-set"/>
</dbReference>
<evidence type="ECO:0000256" key="7">
    <source>
        <dbReference type="ARBA" id="ARBA00023130"/>
    </source>
</evidence>
<dbReference type="Ensembl" id="ENSPSTT00000022114.1">
    <property type="protein sequence ID" value="ENSPSTP00000021076.1"/>
    <property type="gene ID" value="ENSPSTG00000015346.1"/>
</dbReference>
<accession>A0A8C9FWA6</accession>
<evidence type="ECO:0000256" key="10">
    <source>
        <dbReference type="ARBA" id="ARBA00023180"/>
    </source>
</evidence>
<dbReference type="PANTHER" id="PTHR24100:SF0">
    <property type="entry name" value="V-SET DOMAIN-CONTAINING T-CELL ACTIVATION INHIBITOR 1"/>
    <property type="match status" value="1"/>
</dbReference>
<protein>
    <submittedName>
        <fullName evidence="15">V-set domain containing T cell activation inhibitor 1</fullName>
    </submittedName>
</protein>
<evidence type="ECO:0000256" key="11">
    <source>
        <dbReference type="ARBA" id="ARBA00023288"/>
    </source>
</evidence>
<dbReference type="Pfam" id="PF07686">
    <property type="entry name" value="V-set"/>
    <property type="match status" value="1"/>
</dbReference>
<dbReference type="InterPro" id="IPR007110">
    <property type="entry name" value="Ig-like_dom"/>
</dbReference>
<evidence type="ECO:0000256" key="13">
    <source>
        <dbReference type="ARBA" id="ARBA00057839"/>
    </source>
</evidence>
<dbReference type="InterPro" id="IPR053896">
    <property type="entry name" value="BTN3A2-like_Ig-C"/>
</dbReference>